<feature type="domain" description="BPL/LPL catalytic" evidence="2">
    <location>
        <begin position="613"/>
        <end position="798"/>
    </location>
</feature>
<reference evidence="3 4" key="1">
    <citation type="submission" date="2017-06" db="EMBL/GenBank/DDBJ databases">
        <title>A platform for efficient transgenesis in Macrostomum lignano, a flatworm model organism for stem cell research.</title>
        <authorList>
            <person name="Berezikov E."/>
        </authorList>
    </citation>
    <scope>NUCLEOTIDE SEQUENCE [LARGE SCALE GENOMIC DNA]</scope>
    <source>
        <strain evidence="3">DV1</strain>
        <tissue evidence="3">Whole organism</tissue>
    </source>
</reference>
<dbReference type="AlphaFoldDB" id="A0A267FCD7"/>
<keyword evidence="4" id="KW-1185">Reference proteome</keyword>
<sequence>MLTMGAAAVAVSEAVRDLLARRSFSRAFNQSVASSALTSSSSAASTCGKSSSGGGQSICARLRSAMAARQTADSAVQQISPCVNPMVAWREEIVSSVGDFEVASVFPTPVVNLSSFTSFIDTPSDLSLCLRGRHPLLIEAESTDSQEFWERHYAAAAAAAAAPASSPSSVSALESSGGICKLERHSRRLAWRSGPVFAFLVTCTEAELRLLFDAFLTNRLVADDPLKFNLLLLVTLEGLPMNLIGGTASEPTSPTSGAVADTPGGRGDFRDRRSSEPAVSVRRLAGGGSRNRCRLLQDISEIGGGSGGSTGSVEDLLASASSLLRRTESQSSQLSGGRPSDPPQAPLGQAKPPNLAVLTDDSSAASASSLAAGFRSFTDPFDTIVRQLPRSELCRSEAAWATVCRVLAVPPSASLTPTEAATVARRFLDEASGCLIACCVGEADLRSEAGLAAALPGVQLEVAKAADCGDGWAGFESVGGGKIGLLFWPESQAGPSTDALAGVLKFAGVRTVSPGSLQLPQLQPIYFVALDGQALDSVLPAPFGASQDLLTYQPNRHLRLRPSSQDSFSVSQSADGASLTVPVVFVDESSAAPERLAGEFDLRQFCQYREATLLGGSLMYSQVMESSWDLITGLLPRLPVNSGLLIVSGIQLRGRGRDENVWLAPAGSAQLSLHLSLPVGSALASKPSLLQHVVALAVLRAVKSVPGCADMDLKIKWPNDIHMPGRGKVCGILVKASTSKDSLSAAIGIGINVSNRTPGSCLAAAFDSCDRPLPAALTREVVTARVLTELEAMVTDFQFEAFRKLYTENWMHSDQVVDARLSSQQLGASADGVTISCRILGIDEAGFLRVRDLKSGRCLTLHPDGNSFDMTRSLLVPK</sequence>
<dbReference type="Gene3D" id="3.30.930.10">
    <property type="entry name" value="Bira Bifunctional Protein, Domain 2"/>
    <property type="match status" value="1"/>
</dbReference>
<dbReference type="STRING" id="282301.A0A267FCD7"/>
<gene>
    <name evidence="3" type="ORF">BOX15_Mlig022659g2</name>
</gene>
<evidence type="ECO:0000256" key="1">
    <source>
        <dbReference type="SAM" id="MobiDB-lite"/>
    </source>
</evidence>
<dbReference type="PANTHER" id="PTHR12835:SF5">
    <property type="entry name" value="BIOTIN--PROTEIN LIGASE"/>
    <property type="match status" value="1"/>
</dbReference>
<evidence type="ECO:0000313" key="3">
    <source>
        <dbReference type="EMBL" id="PAA71425.1"/>
    </source>
</evidence>
<dbReference type="OrthoDB" id="10250105at2759"/>
<dbReference type="Pfam" id="PF03099">
    <property type="entry name" value="BPL_LplA_LipB"/>
    <property type="match status" value="1"/>
</dbReference>
<comment type="caution">
    <text evidence="3">The sequence shown here is derived from an EMBL/GenBank/DDBJ whole genome shotgun (WGS) entry which is preliminary data.</text>
</comment>
<organism evidence="3 4">
    <name type="scientific">Macrostomum lignano</name>
    <dbReference type="NCBI Taxonomy" id="282301"/>
    <lineage>
        <taxon>Eukaryota</taxon>
        <taxon>Metazoa</taxon>
        <taxon>Spiralia</taxon>
        <taxon>Lophotrochozoa</taxon>
        <taxon>Platyhelminthes</taxon>
        <taxon>Rhabditophora</taxon>
        <taxon>Macrostomorpha</taxon>
        <taxon>Macrostomida</taxon>
        <taxon>Macrostomidae</taxon>
        <taxon>Macrostomum</taxon>
    </lineage>
</organism>
<dbReference type="SUPFAM" id="SSF55681">
    <property type="entry name" value="Class II aaRS and biotin synthetases"/>
    <property type="match status" value="1"/>
</dbReference>
<dbReference type="PANTHER" id="PTHR12835">
    <property type="entry name" value="BIOTIN PROTEIN LIGASE"/>
    <property type="match status" value="1"/>
</dbReference>
<dbReference type="GO" id="GO:0004077">
    <property type="term" value="F:biotin--[biotin carboxyl-carrier protein] ligase activity"/>
    <property type="evidence" value="ECO:0007669"/>
    <property type="project" value="TreeGrafter"/>
</dbReference>
<dbReference type="GO" id="GO:0005737">
    <property type="term" value="C:cytoplasm"/>
    <property type="evidence" value="ECO:0007669"/>
    <property type="project" value="TreeGrafter"/>
</dbReference>
<name>A0A267FCD7_9PLAT</name>
<protein>
    <recommendedName>
        <fullName evidence="2">BPL/LPL catalytic domain-containing protein</fullName>
    </recommendedName>
</protein>
<evidence type="ECO:0000313" key="4">
    <source>
        <dbReference type="Proteomes" id="UP000215902"/>
    </source>
</evidence>
<feature type="region of interest" description="Disordered" evidence="1">
    <location>
        <begin position="246"/>
        <end position="285"/>
    </location>
</feature>
<dbReference type="Proteomes" id="UP000215902">
    <property type="component" value="Unassembled WGS sequence"/>
</dbReference>
<proteinExistence type="predicted"/>
<evidence type="ECO:0000259" key="2">
    <source>
        <dbReference type="PROSITE" id="PS51733"/>
    </source>
</evidence>
<dbReference type="EMBL" id="NIVC01001165">
    <property type="protein sequence ID" value="PAA71425.1"/>
    <property type="molecule type" value="Genomic_DNA"/>
</dbReference>
<feature type="region of interest" description="Disordered" evidence="1">
    <location>
        <begin position="327"/>
        <end position="356"/>
    </location>
</feature>
<accession>A0A267FCD7</accession>
<dbReference type="PROSITE" id="PS51733">
    <property type="entry name" value="BPL_LPL_CATALYTIC"/>
    <property type="match status" value="1"/>
</dbReference>
<dbReference type="InterPro" id="IPR045864">
    <property type="entry name" value="aa-tRNA-synth_II/BPL/LPL"/>
</dbReference>
<dbReference type="InterPro" id="IPR004143">
    <property type="entry name" value="BPL_LPL_catalytic"/>
</dbReference>